<organism evidence="7 8">
    <name type="scientific">Elysia marginata</name>
    <dbReference type="NCBI Taxonomy" id="1093978"/>
    <lineage>
        <taxon>Eukaryota</taxon>
        <taxon>Metazoa</taxon>
        <taxon>Spiralia</taxon>
        <taxon>Lophotrochozoa</taxon>
        <taxon>Mollusca</taxon>
        <taxon>Gastropoda</taxon>
        <taxon>Heterobranchia</taxon>
        <taxon>Euthyneura</taxon>
        <taxon>Panpulmonata</taxon>
        <taxon>Sacoglossa</taxon>
        <taxon>Placobranchoidea</taxon>
        <taxon>Plakobranchidae</taxon>
        <taxon>Elysia</taxon>
    </lineage>
</organism>
<accession>A0AAV4GZQ9</accession>
<evidence type="ECO:0000259" key="5">
    <source>
        <dbReference type="Pfam" id="PF19263"/>
    </source>
</evidence>
<evidence type="ECO:0000313" key="8">
    <source>
        <dbReference type="Proteomes" id="UP000762676"/>
    </source>
</evidence>
<keyword evidence="8" id="KW-1185">Reference proteome</keyword>
<evidence type="ECO:0000259" key="6">
    <source>
        <dbReference type="Pfam" id="PF23162"/>
    </source>
</evidence>
<dbReference type="PANTHER" id="PTHR35372">
    <property type="entry name" value="ATP BINDING PROTEIN-RELATED"/>
    <property type="match status" value="1"/>
</dbReference>
<evidence type="ECO:0000259" key="3">
    <source>
        <dbReference type="Pfam" id="PF08706"/>
    </source>
</evidence>
<dbReference type="EMBL" id="BMAT01005334">
    <property type="protein sequence ID" value="GFR91252.1"/>
    <property type="molecule type" value="Genomic_DNA"/>
</dbReference>
<feature type="domain" description="NrS-1 polymerase-like helicase" evidence="5">
    <location>
        <begin position="714"/>
        <end position="831"/>
    </location>
</feature>
<dbReference type="Pfam" id="PF08707">
    <property type="entry name" value="PriCT_2"/>
    <property type="match status" value="1"/>
</dbReference>
<evidence type="ECO:0000259" key="4">
    <source>
        <dbReference type="Pfam" id="PF08707"/>
    </source>
</evidence>
<comment type="caution">
    <text evidence="7">The sequence shown here is derived from an EMBL/GenBank/DDBJ whole genome shotgun (WGS) entry which is preliminary data.</text>
</comment>
<evidence type="ECO:0000256" key="1">
    <source>
        <dbReference type="ARBA" id="ARBA00022801"/>
    </source>
</evidence>
<dbReference type="Pfam" id="PF23162">
    <property type="entry name" value="AEP_C962R"/>
    <property type="match status" value="1"/>
</dbReference>
<sequence length="1108" mass="124938">MEAPTLHAPPTPAETNAITYEEFRKTVQRGQCPAARALAAFLLEPAQTQTITKKGDARTNIIDQHYRITYAMPDAAIQALFVLLEGVRRDGPISHFSERQGTPEAPTSGLVLDYDLIVADCTSRLQDRHALRVATQVVDALRRDLVFPFLAASTPRPEISLHVFTTIKPEPVPVSSGASAPGNCFKYGFHILVPGVRISRGYKKYLLRRLRENSAINRVLADLGVVGDTRECLDMNSASIPVLFLGSCKRGGVPYVLGPAFEISFGGAVASKTGTQPLRPYSEDFYPIVSALRPAELEASGYNLVAELSLCFEAQYDDGKQPFIRAFECTYRPELASEIEDLACRSRDRVIGEEELLFTEHALSTLAVRDPEARYLHQMLDLLDETFYTERNKWRDVIYALANTSESYKPLAEWFSHKCPAKWADGGRDSFDVLWDEAVARRSSVVTPLTRRSILRWAQLCNPERFRQTANQNYFIILCKYVHTYGGILEHAMVAQVLYAMLGNKFLVDVDETLAGRSPYVWFEFVVPGQAARPGEVWKWRREVEPDELQKYISNNLVKVFDQVAEHLNEQAAGADDEKQAKYYSKLETAFLSSRRKIFNDAFKNGVIKQANYLFRCRNFIETLDQDPLYIGVGNGVLRLGSTCTLIDHFHEIPIMKFTPVVCRGFDPKNPWTRLMLNAIADIIPEPDFRNWLLFFAASSLAGGVKEGLLLLWHGGGANGKTWFMRMVAKVLGKHYATKLDIGLLTAKRSKPNDPNSAIMQLKGMRWGYVEETRKAEMMNDQRLKELINPGEISGNEKFKRQETFEVTANVAVGQNYDFVVDTTDHGTWRRLKHYHSKVRFCSNPNPTNPFEKKEDQRYVREYINDPACLSAFLSILVHYYERLQQEYRGLLKEVRCPTLDRETEDFRNSQDSINCFITQSIVLSPGNGYEYTLAAVAQLYHEWYDKNIGRRTHVPSETIQDLENSALSDHIRLAANRVMVLSGCRILNADSPFLLTDEEFFGKTAGETSSEQKDLEAAPFAVSRKCWWEPLSSSKYTAALDDSFLFDDDSELPEPGAAARAAAHDSSTLLSDNEFENLLGDGSLPRESKADNASCGPNGVFENEPPP</sequence>
<dbReference type="GO" id="GO:0016817">
    <property type="term" value="F:hydrolase activity, acting on acid anhydrides"/>
    <property type="evidence" value="ECO:0007669"/>
    <property type="project" value="InterPro"/>
</dbReference>
<feature type="domain" description="Primase C-terminal 2" evidence="4">
    <location>
        <begin position="377"/>
        <end position="458"/>
    </location>
</feature>
<evidence type="ECO:0000313" key="7">
    <source>
        <dbReference type="EMBL" id="GFR91252.1"/>
    </source>
</evidence>
<dbReference type="InterPro" id="IPR027417">
    <property type="entry name" value="P-loop_NTPase"/>
</dbReference>
<dbReference type="Gene3D" id="3.40.50.300">
    <property type="entry name" value="P-loop containing nucleotide triphosphate hydrolases"/>
    <property type="match status" value="1"/>
</dbReference>
<name>A0AAV4GZQ9_9GAST</name>
<feature type="region of interest" description="Disordered" evidence="2">
    <location>
        <begin position="1077"/>
        <end position="1108"/>
    </location>
</feature>
<feature type="non-terminal residue" evidence="7">
    <location>
        <position position="1108"/>
    </location>
</feature>
<dbReference type="AlphaFoldDB" id="A0AAV4GZQ9"/>
<dbReference type="Proteomes" id="UP000762676">
    <property type="component" value="Unassembled WGS sequence"/>
</dbReference>
<dbReference type="InterPro" id="IPR014819">
    <property type="entry name" value="PriCT_2"/>
</dbReference>
<evidence type="ECO:0000256" key="2">
    <source>
        <dbReference type="SAM" id="MobiDB-lite"/>
    </source>
</evidence>
<feature type="domain" description="Bacteriophage/plasmid primase P4 C-terminal" evidence="3">
    <location>
        <begin position="548"/>
        <end position="692"/>
    </location>
</feature>
<dbReference type="InterPro" id="IPR051620">
    <property type="entry name" value="ORF904-like_C"/>
</dbReference>
<proteinExistence type="predicted"/>
<gene>
    <name evidence="7" type="ORF">ElyMa_002588000</name>
</gene>
<dbReference type="InterPro" id="IPR045455">
    <property type="entry name" value="NrS-1_pol-like_helicase"/>
</dbReference>
<dbReference type="InterPro" id="IPR014818">
    <property type="entry name" value="Phage/plasmid_primase_P4_C"/>
</dbReference>
<keyword evidence="1" id="KW-0378">Hydrolase</keyword>
<dbReference type="InterPro" id="IPR056443">
    <property type="entry name" value="AEP_C962R"/>
</dbReference>
<dbReference type="Pfam" id="PF19263">
    <property type="entry name" value="DUF5906"/>
    <property type="match status" value="1"/>
</dbReference>
<dbReference type="Pfam" id="PF08706">
    <property type="entry name" value="D5_N"/>
    <property type="match status" value="1"/>
</dbReference>
<reference evidence="7 8" key="1">
    <citation type="journal article" date="2021" name="Elife">
        <title>Chloroplast acquisition without the gene transfer in kleptoplastic sea slugs, Plakobranchus ocellatus.</title>
        <authorList>
            <person name="Maeda T."/>
            <person name="Takahashi S."/>
            <person name="Yoshida T."/>
            <person name="Shimamura S."/>
            <person name="Takaki Y."/>
            <person name="Nagai Y."/>
            <person name="Toyoda A."/>
            <person name="Suzuki Y."/>
            <person name="Arimoto A."/>
            <person name="Ishii H."/>
            <person name="Satoh N."/>
            <person name="Nishiyama T."/>
            <person name="Hasebe M."/>
            <person name="Maruyama T."/>
            <person name="Minagawa J."/>
            <person name="Obokata J."/>
            <person name="Shigenobu S."/>
        </authorList>
    </citation>
    <scope>NUCLEOTIDE SEQUENCE [LARGE SCALE GENOMIC DNA]</scope>
</reference>
<feature type="domain" description="C962R-like N-terminal AEP" evidence="6">
    <location>
        <begin position="59"/>
        <end position="257"/>
    </location>
</feature>
<protein>
    <submittedName>
        <fullName evidence="7">BA71V-C962R</fullName>
    </submittedName>
</protein>
<dbReference type="PANTHER" id="PTHR35372:SF2">
    <property type="entry name" value="SF3 HELICASE DOMAIN-CONTAINING PROTEIN"/>
    <property type="match status" value="1"/>
</dbReference>